<proteinExistence type="predicted"/>
<name>E3M7T4_CAERE</name>
<dbReference type="FunFam" id="1.10.287.110:FF:000137">
    <property type="entry name" value="DnaJ homolog subfamily B member 1"/>
    <property type="match status" value="1"/>
</dbReference>
<dbReference type="OrthoDB" id="442087at2759"/>
<dbReference type="PANTHER" id="PTHR43908:SF3">
    <property type="entry name" value="AT29763P-RELATED"/>
    <property type="match status" value="1"/>
</dbReference>
<evidence type="ECO:0000256" key="5">
    <source>
        <dbReference type="SAM" id="MobiDB-lite"/>
    </source>
</evidence>
<dbReference type="InterPro" id="IPR051100">
    <property type="entry name" value="DnaJ_subfamily_B/C"/>
</dbReference>
<evidence type="ECO:0000256" key="1">
    <source>
        <dbReference type="ARBA" id="ARBA00004167"/>
    </source>
</evidence>
<keyword evidence="4" id="KW-0472">Membrane</keyword>
<dbReference type="PROSITE" id="PS50076">
    <property type="entry name" value="DNAJ_2"/>
    <property type="match status" value="1"/>
</dbReference>
<dbReference type="Pfam" id="PF09320">
    <property type="entry name" value="DUF1977"/>
    <property type="match status" value="1"/>
</dbReference>
<dbReference type="HOGENOM" id="CLU_043579_3_0_1"/>
<dbReference type="InterPro" id="IPR036869">
    <property type="entry name" value="J_dom_sf"/>
</dbReference>
<feature type="region of interest" description="Disordered" evidence="5">
    <location>
        <begin position="1"/>
        <end position="27"/>
    </location>
</feature>
<keyword evidence="8" id="KW-1185">Reference proteome</keyword>
<dbReference type="InterPro" id="IPR001623">
    <property type="entry name" value="DnaJ_domain"/>
</dbReference>
<feature type="region of interest" description="Disordered" evidence="5">
    <location>
        <begin position="50"/>
        <end position="121"/>
    </location>
</feature>
<reference evidence="7" key="1">
    <citation type="submission" date="2007-07" db="EMBL/GenBank/DDBJ databases">
        <title>PCAP assembly of the Caenorhabditis remanei genome.</title>
        <authorList>
            <consortium name="The Caenorhabditis remanei Sequencing Consortium"/>
            <person name="Wilson R.K."/>
        </authorList>
    </citation>
    <scope>NUCLEOTIDE SEQUENCE [LARGE SCALE GENOMIC DNA]</scope>
    <source>
        <strain evidence="7">PB4641</strain>
    </source>
</reference>
<accession>E3M7T4</accession>
<dbReference type="Pfam" id="PF00226">
    <property type="entry name" value="DnaJ"/>
    <property type="match status" value="1"/>
</dbReference>
<protein>
    <submittedName>
        <fullName evidence="7">CRE-DNJ-1 protein</fullName>
    </submittedName>
</protein>
<dbReference type="GO" id="GO:0071218">
    <property type="term" value="P:cellular response to misfolded protein"/>
    <property type="evidence" value="ECO:0007669"/>
    <property type="project" value="TreeGrafter"/>
</dbReference>
<keyword evidence="2" id="KW-0812">Transmembrane</keyword>
<dbReference type="CDD" id="cd06257">
    <property type="entry name" value="DnaJ"/>
    <property type="match status" value="1"/>
</dbReference>
<dbReference type="AlphaFoldDB" id="E3M7T4"/>
<dbReference type="SMART" id="SM00271">
    <property type="entry name" value="DnaJ"/>
    <property type="match status" value="1"/>
</dbReference>
<dbReference type="PRINTS" id="PR00625">
    <property type="entry name" value="JDOMAIN"/>
</dbReference>
<feature type="compositionally biased region" description="Low complexity" evidence="5">
    <location>
        <begin position="59"/>
        <end position="68"/>
    </location>
</feature>
<dbReference type="SUPFAM" id="SSF46565">
    <property type="entry name" value="Chaperone J-domain"/>
    <property type="match status" value="1"/>
</dbReference>
<dbReference type="STRING" id="31234.E3M7T4"/>
<organism evidence="8">
    <name type="scientific">Caenorhabditis remanei</name>
    <name type="common">Caenorhabditis vulgaris</name>
    <dbReference type="NCBI Taxonomy" id="31234"/>
    <lineage>
        <taxon>Eukaryota</taxon>
        <taxon>Metazoa</taxon>
        <taxon>Ecdysozoa</taxon>
        <taxon>Nematoda</taxon>
        <taxon>Chromadorea</taxon>
        <taxon>Rhabditida</taxon>
        <taxon>Rhabditina</taxon>
        <taxon>Rhabditomorpha</taxon>
        <taxon>Rhabditoidea</taxon>
        <taxon>Rhabditidae</taxon>
        <taxon>Peloderinae</taxon>
        <taxon>Caenorhabditis</taxon>
    </lineage>
</organism>
<dbReference type="PANTHER" id="PTHR43908">
    <property type="entry name" value="AT29763P-RELATED"/>
    <property type="match status" value="1"/>
</dbReference>
<evidence type="ECO:0000313" key="7">
    <source>
        <dbReference type="EMBL" id="EFO93654.1"/>
    </source>
</evidence>
<evidence type="ECO:0000313" key="8">
    <source>
        <dbReference type="Proteomes" id="UP000008281"/>
    </source>
</evidence>
<sequence>MTADANRSESMLCMDKAREAIKSGDTEKARRMLLKAKKLDPGQNIEFLTKKIDEMTNNSSSSQSSSSRASEERSYAHDDHYDEPNLRNRKARSPVKKNGKTEPEPKPRSASRTPKLGVDYTSEQKELVERIRHCKDYYEILKVDKKASDDDIRKEYRKMALKLHPDKCRAPHATEAFKGKNSIQSLVYLESYVSALGNAYAVLSDTDKRRQYDQFGAEATNGHTPTTRRHGGGAFFEHDYAHGFEADFTPEEIFNMFFGGGFPSEQVRRRARYAQQQHFHHYEQQQSPYGPLLQLLPLIAIMVIGLLAQLMVGEPAYSLHQTSKYSIKRMTAELRVPYFVRTDFESSYRGRIRQVEQQVEDDYIQNLRMNCYKEQNLKETKLYRARWMRDEAMMRDAERTPLPSCVRLNEIYSH</sequence>
<feature type="domain" description="J" evidence="6">
    <location>
        <begin position="136"/>
        <end position="216"/>
    </location>
</feature>
<dbReference type="EMBL" id="DS268427">
    <property type="protein sequence ID" value="EFO93654.1"/>
    <property type="molecule type" value="Genomic_DNA"/>
</dbReference>
<evidence type="ECO:0000259" key="6">
    <source>
        <dbReference type="PROSITE" id="PS50076"/>
    </source>
</evidence>
<evidence type="ECO:0000256" key="3">
    <source>
        <dbReference type="ARBA" id="ARBA00022989"/>
    </source>
</evidence>
<evidence type="ECO:0000256" key="2">
    <source>
        <dbReference type="ARBA" id="ARBA00022692"/>
    </source>
</evidence>
<dbReference type="OMA" id="ARSREHN"/>
<dbReference type="FunCoup" id="E3M7T4">
    <property type="interactions" value="3379"/>
</dbReference>
<feature type="compositionally biased region" description="Basic and acidic residues" evidence="5">
    <location>
        <begin position="69"/>
        <end position="86"/>
    </location>
</feature>
<dbReference type="GO" id="GO:0005789">
    <property type="term" value="C:endoplasmic reticulum membrane"/>
    <property type="evidence" value="ECO:0007669"/>
    <property type="project" value="EnsemblMetazoa"/>
</dbReference>
<feature type="compositionally biased region" description="Basic residues" evidence="5">
    <location>
        <begin position="87"/>
        <end position="98"/>
    </location>
</feature>
<dbReference type="InterPro" id="IPR015399">
    <property type="entry name" value="DUF1977_DnaJ-like"/>
</dbReference>
<gene>
    <name evidence="7" type="primary">Cre-dnj-1</name>
    <name evidence="7" type="ORF">CRE_12589</name>
</gene>
<dbReference type="InParanoid" id="E3M7T4"/>
<dbReference type="Gene3D" id="1.10.287.110">
    <property type="entry name" value="DnaJ domain"/>
    <property type="match status" value="1"/>
</dbReference>
<dbReference type="Proteomes" id="UP000008281">
    <property type="component" value="Unassembled WGS sequence"/>
</dbReference>
<evidence type="ECO:0000256" key="4">
    <source>
        <dbReference type="ARBA" id="ARBA00023136"/>
    </source>
</evidence>
<dbReference type="GO" id="GO:0030544">
    <property type="term" value="F:Hsp70 protein binding"/>
    <property type="evidence" value="ECO:0007669"/>
    <property type="project" value="TreeGrafter"/>
</dbReference>
<keyword evidence="3" id="KW-1133">Transmembrane helix</keyword>
<dbReference type="eggNOG" id="KOG0714">
    <property type="taxonomic scope" value="Eukaryota"/>
</dbReference>
<dbReference type="GO" id="GO:0065003">
    <property type="term" value="P:protein-containing complex assembly"/>
    <property type="evidence" value="ECO:0007669"/>
    <property type="project" value="EnsemblMetazoa"/>
</dbReference>
<feature type="compositionally biased region" description="Basic and acidic residues" evidence="5">
    <location>
        <begin position="15"/>
        <end position="27"/>
    </location>
</feature>
<comment type="subcellular location">
    <subcellularLocation>
        <location evidence="1">Membrane</location>
        <topology evidence="1">Single-pass membrane protein</topology>
    </subcellularLocation>
</comment>